<reference evidence="2 3" key="2">
    <citation type="journal article" date="1995" name="Appl. Microbiol. Biotechnol.">
        <title>Purification and properties of an alkaline protease from alkalophilic Bacillus sp. KSM-K16.</title>
        <authorList>
            <person name="Kobayashi T."/>
            <person name="Hakamada Y."/>
            <person name="Adachi S."/>
            <person name="Hitomi J."/>
            <person name="Yoshimatsu T."/>
            <person name="Koike K."/>
            <person name="Kawai S."/>
            <person name="Ito S."/>
        </authorList>
    </citation>
    <scope>NUCLEOTIDE SEQUENCE [LARGE SCALE GENOMIC DNA]</scope>
    <source>
        <strain evidence="2 3">KSM-K16</strain>
    </source>
</reference>
<evidence type="ECO:0000259" key="1">
    <source>
        <dbReference type="Pfam" id="PF09643"/>
    </source>
</evidence>
<sequence>MREIEFRGYDGAEWVYGTAVNYDKYTNTWYLLEHGGPDDDWIPVGRVGQYTGLKDKDDDKIFDGDYLEDDEGFVWKVYFKDGAYYAECEENDLMANQLLSKVNLHCQVAEVIY</sequence>
<name>Q5WE17_SHOC1</name>
<evidence type="ECO:0000313" key="3">
    <source>
        <dbReference type="Proteomes" id="UP000001168"/>
    </source>
</evidence>
<accession>Q5WE17</accession>
<dbReference type="SUPFAM" id="SSF159006">
    <property type="entry name" value="YopX-like"/>
    <property type="match status" value="1"/>
</dbReference>
<dbReference type="Proteomes" id="UP000001168">
    <property type="component" value="Chromosome"/>
</dbReference>
<proteinExistence type="predicted"/>
<evidence type="ECO:0000313" key="2">
    <source>
        <dbReference type="EMBL" id="BAD65393.1"/>
    </source>
</evidence>
<dbReference type="Pfam" id="PF09643">
    <property type="entry name" value="YopX"/>
    <property type="match status" value="1"/>
</dbReference>
<dbReference type="KEGG" id="bcl:ABC2859"/>
<dbReference type="EMBL" id="AP006627">
    <property type="protein sequence ID" value="BAD65393.1"/>
    <property type="molecule type" value="Genomic_DNA"/>
</dbReference>
<reference evidence="2 3" key="1">
    <citation type="journal article" date="1994" name="J. Ferment. Bioeng.">
        <title>Molecular cloning and nucleotide sequence of the gene for an alkaline protease from the alkalophilic Bacillus sp. KSM-K16.</title>
        <authorList>
            <person name="Hakamada Y."/>
            <person name="Kobayashi T."/>
            <person name="Hitomi J."/>
            <person name="Kawai S."/>
            <person name="Ito S."/>
        </authorList>
    </citation>
    <scope>NUCLEOTIDE SEQUENCE [LARGE SCALE GENOMIC DNA]</scope>
    <source>
        <strain evidence="2 3">KSM-K16</strain>
    </source>
</reference>
<feature type="domain" description="YopX protein" evidence="1">
    <location>
        <begin position="6"/>
        <end position="109"/>
    </location>
</feature>
<organism evidence="2 3">
    <name type="scientific">Shouchella clausii (strain KSM-K16)</name>
    <name type="common">Alkalihalobacillus clausii</name>
    <dbReference type="NCBI Taxonomy" id="66692"/>
    <lineage>
        <taxon>Bacteria</taxon>
        <taxon>Bacillati</taxon>
        <taxon>Bacillota</taxon>
        <taxon>Bacilli</taxon>
        <taxon>Bacillales</taxon>
        <taxon>Bacillaceae</taxon>
        <taxon>Shouchella</taxon>
    </lineage>
</organism>
<reference evidence="2 3" key="3">
    <citation type="journal article" date="1997" name="Protein Eng.">
        <title>High-resolution crystal structure of M-protease: phylogeny aided analysis of the high-alkaline adaptation mechanism.</title>
        <authorList>
            <person name="Shirai T."/>
            <person name="Suzuki A."/>
            <person name="Yamane T."/>
            <person name="Ashida T."/>
            <person name="Kobayashi T."/>
            <person name="Ito S."/>
        </authorList>
    </citation>
    <scope>NUCLEOTIDE SEQUENCE [LARGE SCALE GENOMIC DNA]</scope>
    <source>
        <strain evidence="2 3">KSM-K16</strain>
    </source>
</reference>
<dbReference type="AlphaFoldDB" id="Q5WE17"/>
<dbReference type="InterPro" id="IPR019096">
    <property type="entry name" value="YopX_protein"/>
</dbReference>
<dbReference type="HOGENOM" id="CLU_2128499_0_0_9"/>
<dbReference type="InterPro" id="IPR023385">
    <property type="entry name" value="YopX-like_C"/>
</dbReference>
<dbReference type="RefSeq" id="WP_011247701.1">
    <property type="nucleotide sequence ID" value="NC_006582.1"/>
</dbReference>
<keyword evidence="3" id="KW-1185">Reference proteome</keyword>
<dbReference type="OrthoDB" id="1809393at2"/>
<protein>
    <submittedName>
        <fullName evidence="2">Phage-related protein</fullName>
    </submittedName>
</protein>
<reference evidence="2 3" key="5">
    <citation type="journal article" date="2007" name="Extremophiles">
        <title>Intragenomic diversity of the V1 regions of 16S rRNA genes in high-alkaline protease-producing Bacillus clausii spp.</title>
        <authorList>
            <person name="Kageyama Y."/>
            <person name="Takaki Y."/>
            <person name="Shimamura S."/>
            <person name="Nishi S."/>
            <person name="Nogi Y."/>
            <person name="Uchimura K."/>
            <person name="Kobayashi T."/>
            <person name="Hitomi J."/>
            <person name="Ozaki K."/>
            <person name="Kawai S."/>
            <person name="Ito S."/>
            <person name="Horikoshi K."/>
        </authorList>
    </citation>
    <scope>NUCLEOTIDE SEQUENCE [LARGE SCALE GENOMIC DNA]</scope>
    <source>
        <strain evidence="2 3">KSM-K16</strain>
    </source>
</reference>
<dbReference type="Gene3D" id="2.30.30.290">
    <property type="entry name" value="YopX-like domains"/>
    <property type="match status" value="1"/>
</dbReference>
<gene>
    <name evidence="2" type="ordered locus">ABC2859</name>
</gene>
<reference evidence="3" key="4">
    <citation type="submission" date="2003-10" db="EMBL/GenBank/DDBJ databases">
        <title>The complete genome sequence of the alkaliphilic Bacillus clausii KSM-K16.</title>
        <authorList>
            <person name="Takaki Y."/>
            <person name="Kageyama Y."/>
            <person name="Shimamura S."/>
            <person name="Suzuki H."/>
            <person name="Nishi S."/>
            <person name="Hatada Y."/>
            <person name="Kawai S."/>
            <person name="Ito S."/>
            <person name="Horikoshi K."/>
        </authorList>
    </citation>
    <scope>NUCLEOTIDE SEQUENCE [LARGE SCALE GENOMIC DNA]</scope>
    <source>
        <strain evidence="3">KSM-K16</strain>
    </source>
</reference>